<dbReference type="STRING" id="1798495.A3C19_01900"/>
<feature type="transmembrane region" description="Helical" evidence="2">
    <location>
        <begin position="207"/>
        <end position="231"/>
    </location>
</feature>
<name>A0A1F6DJ93_9BACT</name>
<comment type="caution">
    <text evidence="3">The sequence shown here is derived from an EMBL/GenBank/DDBJ whole genome shotgun (WGS) entry which is preliminary data.</text>
</comment>
<keyword evidence="2" id="KW-0472">Membrane</keyword>
<reference evidence="3 4" key="1">
    <citation type="journal article" date="2016" name="Nat. Commun.">
        <title>Thousands of microbial genomes shed light on interconnected biogeochemical processes in an aquifer system.</title>
        <authorList>
            <person name="Anantharaman K."/>
            <person name="Brown C.T."/>
            <person name="Hug L.A."/>
            <person name="Sharon I."/>
            <person name="Castelle C.J."/>
            <person name="Probst A.J."/>
            <person name="Thomas B.C."/>
            <person name="Singh A."/>
            <person name="Wilkins M.J."/>
            <person name="Karaoz U."/>
            <person name="Brodie E.L."/>
            <person name="Williams K.H."/>
            <person name="Hubbard S.S."/>
            <person name="Banfield J.F."/>
        </authorList>
    </citation>
    <scope>NUCLEOTIDE SEQUENCE [LARGE SCALE GENOMIC DNA]</scope>
</reference>
<dbReference type="Proteomes" id="UP000178532">
    <property type="component" value="Unassembled WGS sequence"/>
</dbReference>
<gene>
    <name evidence="3" type="ORF">A3C19_01900</name>
</gene>
<keyword evidence="2" id="KW-0812">Transmembrane</keyword>
<keyword evidence="2" id="KW-1133">Transmembrane helix</keyword>
<sequence>MDELLIEDKKYVSSKRAAKMTGYAKDYVGQLCREGRVPARLVGRSWYVLEAAIQDHRFGQPKEEVKPGPAGSPTWESPRYEASPSEILPPINQLRDARVPETPEEQAKEEGVDETQKNLQESWQTWFNNFDAAVNTGHIAMTEQPEKDIEKGEENAISIPIHTIYRLPPEELLPRRTVITDIKEGQENRLMSEEETRPARLSKGVIGAIRMTSILIAAVAVVVAVVGSGYLDKYLISNSQARIISGVILYNK</sequence>
<evidence type="ECO:0000256" key="2">
    <source>
        <dbReference type="SAM" id="Phobius"/>
    </source>
</evidence>
<evidence type="ECO:0008006" key="5">
    <source>
        <dbReference type="Google" id="ProtNLM"/>
    </source>
</evidence>
<accession>A0A1F6DJ93</accession>
<dbReference type="EMBL" id="MFLI01000020">
    <property type="protein sequence ID" value="OGG61488.1"/>
    <property type="molecule type" value="Genomic_DNA"/>
</dbReference>
<evidence type="ECO:0000313" key="4">
    <source>
        <dbReference type="Proteomes" id="UP000178532"/>
    </source>
</evidence>
<protein>
    <recommendedName>
        <fullName evidence="5">Helix-turn-helix domain-containing protein</fullName>
    </recommendedName>
</protein>
<evidence type="ECO:0000256" key="1">
    <source>
        <dbReference type="SAM" id="MobiDB-lite"/>
    </source>
</evidence>
<proteinExistence type="predicted"/>
<evidence type="ECO:0000313" key="3">
    <source>
        <dbReference type="EMBL" id="OGG61488.1"/>
    </source>
</evidence>
<feature type="region of interest" description="Disordered" evidence="1">
    <location>
        <begin position="59"/>
        <end position="86"/>
    </location>
</feature>
<dbReference type="AlphaFoldDB" id="A0A1F6DJ93"/>
<organism evidence="3 4">
    <name type="scientific">Candidatus Kaiserbacteria bacterium RIFCSPHIGHO2_02_FULL_54_22</name>
    <dbReference type="NCBI Taxonomy" id="1798495"/>
    <lineage>
        <taxon>Bacteria</taxon>
        <taxon>Candidatus Kaiseribacteriota</taxon>
    </lineage>
</organism>